<dbReference type="InterPro" id="IPR038801">
    <property type="entry name" value="TAF1C"/>
</dbReference>
<name>A0ABQ9TLB2_SAGOE</name>
<comment type="caution">
    <text evidence="2">The sequence shown here is derived from an EMBL/GenBank/DDBJ whole genome shotgun (WGS) entry which is preliminary data.</text>
</comment>
<dbReference type="PANTHER" id="PTHR15319">
    <property type="entry name" value="TATA BOX-BINDING PROTEIN ASSOCIATED FACTOR RNA POLYMERASE I SUBUNIT C"/>
    <property type="match status" value="1"/>
</dbReference>
<feature type="domain" description="TAF1C beta-propeller" evidence="1">
    <location>
        <begin position="124"/>
        <end position="184"/>
    </location>
</feature>
<dbReference type="Proteomes" id="UP001266305">
    <property type="component" value="Unassembled WGS sequence"/>
</dbReference>
<dbReference type="InterPro" id="IPR036322">
    <property type="entry name" value="WD40_repeat_dom_sf"/>
</dbReference>
<organism evidence="2 3">
    <name type="scientific">Saguinus oedipus</name>
    <name type="common">Cotton-top tamarin</name>
    <name type="synonym">Oedipomidas oedipus</name>
    <dbReference type="NCBI Taxonomy" id="9490"/>
    <lineage>
        <taxon>Eukaryota</taxon>
        <taxon>Metazoa</taxon>
        <taxon>Chordata</taxon>
        <taxon>Craniata</taxon>
        <taxon>Vertebrata</taxon>
        <taxon>Euteleostomi</taxon>
        <taxon>Mammalia</taxon>
        <taxon>Eutheria</taxon>
        <taxon>Euarchontoglires</taxon>
        <taxon>Primates</taxon>
        <taxon>Haplorrhini</taxon>
        <taxon>Platyrrhini</taxon>
        <taxon>Cebidae</taxon>
        <taxon>Callitrichinae</taxon>
        <taxon>Saguinus</taxon>
    </lineage>
</organism>
<dbReference type="InterPro" id="IPR049087">
    <property type="entry name" value="TAF1C_beta-prop"/>
</dbReference>
<dbReference type="SUPFAM" id="SSF50978">
    <property type="entry name" value="WD40 repeat-like"/>
    <property type="match status" value="1"/>
</dbReference>
<dbReference type="PANTHER" id="PTHR15319:SF1">
    <property type="entry name" value="TATA BOX-BINDING PROTEIN-ASSOCIATED FACTOR RNA POLYMERASE I SUBUNIT C"/>
    <property type="match status" value="1"/>
</dbReference>
<protein>
    <submittedName>
        <fullName evidence="2">TATA box-binding protein-associated factor RNA polymerase I subunit C</fullName>
    </submittedName>
</protein>
<evidence type="ECO:0000313" key="2">
    <source>
        <dbReference type="EMBL" id="KAK2085549.1"/>
    </source>
</evidence>
<sequence length="189" mass="20872">MHSELYFVTSDFRLQVISGESRCKFVDIRHGCIQVFKCPWASLSNRQRRFSILGGPILGTSVASHLAELLHEELVLRWEQLLLDEACTGGALAWVPGRTPQFGQLVYPAGGALDRLRILSPLLAVRSDYHCAVWKFGKQWQPALLQAIQVDKGATGISLSPHLPGELAICSRSGAVCLWSPENGYCPFP</sequence>
<evidence type="ECO:0000313" key="3">
    <source>
        <dbReference type="Proteomes" id="UP001266305"/>
    </source>
</evidence>
<proteinExistence type="predicted"/>
<dbReference type="Pfam" id="PF20641">
    <property type="entry name" value="TAF1C_beta-prop"/>
    <property type="match status" value="1"/>
</dbReference>
<keyword evidence="3" id="KW-1185">Reference proteome</keyword>
<dbReference type="EMBL" id="JASSZA010000021">
    <property type="protein sequence ID" value="KAK2085549.1"/>
    <property type="molecule type" value="Genomic_DNA"/>
</dbReference>
<accession>A0ABQ9TLB2</accession>
<reference evidence="2 3" key="1">
    <citation type="submission" date="2023-05" db="EMBL/GenBank/DDBJ databases">
        <title>B98-5 Cell Line De Novo Hybrid Assembly: An Optical Mapping Approach.</title>
        <authorList>
            <person name="Kananen K."/>
            <person name="Auerbach J.A."/>
            <person name="Kautto E."/>
            <person name="Blachly J.S."/>
        </authorList>
    </citation>
    <scope>NUCLEOTIDE SEQUENCE [LARGE SCALE GENOMIC DNA]</scope>
    <source>
        <strain evidence="2">B95-8</strain>
        <tissue evidence="2">Cell line</tissue>
    </source>
</reference>
<gene>
    <name evidence="2" type="primary">TAF1C_2</name>
    <name evidence="2" type="ORF">P7K49_036849</name>
</gene>
<evidence type="ECO:0000259" key="1">
    <source>
        <dbReference type="Pfam" id="PF20641"/>
    </source>
</evidence>